<gene>
    <name evidence="3" type="ORF">SLEP1_g34870</name>
</gene>
<dbReference type="PROSITE" id="PS51360">
    <property type="entry name" value="PLUS3"/>
    <property type="match status" value="1"/>
</dbReference>
<dbReference type="InterPro" id="IPR058668">
    <property type="entry name" value="NERD_dom"/>
</dbReference>
<dbReference type="InterPro" id="IPR003121">
    <property type="entry name" value="SWIB_MDM2_domain"/>
</dbReference>
<protein>
    <recommendedName>
        <fullName evidence="5">Plus3 domain-containing protein</fullName>
    </recommendedName>
</protein>
<dbReference type="SMART" id="SM00719">
    <property type="entry name" value="Plus3"/>
    <property type="match status" value="1"/>
</dbReference>
<dbReference type="Gene3D" id="1.10.245.10">
    <property type="entry name" value="SWIB/MDM2 domain"/>
    <property type="match status" value="1"/>
</dbReference>
<evidence type="ECO:0000313" key="4">
    <source>
        <dbReference type="Proteomes" id="UP001054252"/>
    </source>
</evidence>
<dbReference type="PANTHER" id="PTHR46851:SF11">
    <property type="entry name" value="GYF DOMAIN-CONTAINING PROTEIN"/>
    <property type="match status" value="1"/>
</dbReference>
<dbReference type="InterPro" id="IPR045894">
    <property type="entry name" value="At5g08430-like"/>
</dbReference>
<feature type="domain" description="DM2" evidence="2">
    <location>
        <begin position="25"/>
        <end position="108"/>
    </location>
</feature>
<dbReference type="SUPFAM" id="SSF47592">
    <property type="entry name" value="SWIB/MDM2 domain"/>
    <property type="match status" value="1"/>
</dbReference>
<sequence length="319" mass="36922">MDGRGEEYDEEQFAFTLKRKVRSRKLEFVGWGSKPLIEFLESIGEDTTKQISQYDVADVVNKYVHDNNLLHPSKKKRIVCDEKLHSVFGKKTISRIKIYEMLEAHYAENQDESDFGFLFGSDEENGVTPQKSLSLEKKKPLMQKVPEKPKSCFAAIVPENIKMVYLKKSLVQDLLKHFENFEAKVVGSFVRIKSDPYDYLQKNSHMLVQVTGLKKTSGTDGMNTDILLQVSNCVKDIGVSMLSDDDFKLEECVDLQQRVKSSLLKRPTVVELQEKAQILHEDIIKHWLPREIALLQRLIDRANEKGWRKEYPFKTLISY</sequence>
<dbReference type="PANTHER" id="PTHR46851">
    <property type="entry name" value="OS01G0884500 PROTEIN"/>
    <property type="match status" value="1"/>
</dbReference>
<dbReference type="Pfam" id="PF02201">
    <property type="entry name" value="SWIB"/>
    <property type="match status" value="1"/>
</dbReference>
<dbReference type="GO" id="GO:0003677">
    <property type="term" value="F:DNA binding"/>
    <property type="evidence" value="ECO:0007669"/>
    <property type="project" value="InterPro"/>
</dbReference>
<accession>A0AAV5KLN3</accession>
<reference evidence="3 4" key="1">
    <citation type="journal article" date="2021" name="Commun. Biol.">
        <title>The genome of Shorea leprosula (Dipterocarpaceae) highlights the ecological relevance of drought in aseasonal tropical rainforests.</title>
        <authorList>
            <person name="Ng K.K.S."/>
            <person name="Kobayashi M.J."/>
            <person name="Fawcett J.A."/>
            <person name="Hatakeyama M."/>
            <person name="Paape T."/>
            <person name="Ng C.H."/>
            <person name="Ang C.C."/>
            <person name="Tnah L.H."/>
            <person name="Lee C.T."/>
            <person name="Nishiyama T."/>
            <person name="Sese J."/>
            <person name="O'Brien M.J."/>
            <person name="Copetti D."/>
            <person name="Mohd Noor M.I."/>
            <person name="Ong R.C."/>
            <person name="Putra M."/>
            <person name="Sireger I.Z."/>
            <person name="Indrioko S."/>
            <person name="Kosugi Y."/>
            <person name="Izuno A."/>
            <person name="Isagi Y."/>
            <person name="Lee S.L."/>
            <person name="Shimizu K.K."/>
        </authorList>
    </citation>
    <scope>NUCLEOTIDE SEQUENCE [LARGE SCALE GENOMIC DNA]</scope>
    <source>
        <strain evidence="3">214</strain>
    </source>
</reference>
<dbReference type="Pfam" id="PF03126">
    <property type="entry name" value="Plus-3"/>
    <property type="match status" value="1"/>
</dbReference>
<evidence type="ECO:0000259" key="1">
    <source>
        <dbReference type="PROSITE" id="PS51360"/>
    </source>
</evidence>
<keyword evidence="4" id="KW-1185">Reference proteome</keyword>
<evidence type="ECO:0000259" key="2">
    <source>
        <dbReference type="PROSITE" id="PS51925"/>
    </source>
</evidence>
<feature type="domain" description="Plus3" evidence="1">
    <location>
        <begin position="155"/>
        <end position="284"/>
    </location>
</feature>
<proteinExistence type="predicted"/>
<evidence type="ECO:0000313" key="3">
    <source>
        <dbReference type="EMBL" id="GKV25430.1"/>
    </source>
</evidence>
<comment type="caution">
    <text evidence="3">The sequence shown here is derived from an EMBL/GenBank/DDBJ whole genome shotgun (WGS) entry which is preliminary data.</text>
</comment>
<dbReference type="Proteomes" id="UP001054252">
    <property type="component" value="Unassembled WGS sequence"/>
</dbReference>
<dbReference type="InterPro" id="IPR004343">
    <property type="entry name" value="Plus-3_dom"/>
</dbReference>
<dbReference type="EMBL" id="BPVZ01000069">
    <property type="protein sequence ID" value="GKV25430.1"/>
    <property type="molecule type" value="Genomic_DNA"/>
</dbReference>
<evidence type="ECO:0008006" key="5">
    <source>
        <dbReference type="Google" id="ProtNLM"/>
    </source>
</evidence>
<name>A0AAV5KLN3_9ROSI</name>
<dbReference type="AlphaFoldDB" id="A0AAV5KLN3"/>
<dbReference type="InterPro" id="IPR036885">
    <property type="entry name" value="SWIB_MDM2_dom_sf"/>
</dbReference>
<dbReference type="Pfam" id="PF25980">
    <property type="entry name" value="NERD_plant"/>
    <property type="match status" value="1"/>
</dbReference>
<dbReference type="Gene3D" id="3.90.70.200">
    <property type="entry name" value="Plus-3 domain"/>
    <property type="match status" value="1"/>
</dbReference>
<organism evidence="3 4">
    <name type="scientific">Rubroshorea leprosula</name>
    <dbReference type="NCBI Taxonomy" id="152421"/>
    <lineage>
        <taxon>Eukaryota</taxon>
        <taxon>Viridiplantae</taxon>
        <taxon>Streptophyta</taxon>
        <taxon>Embryophyta</taxon>
        <taxon>Tracheophyta</taxon>
        <taxon>Spermatophyta</taxon>
        <taxon>Magnoliopsida</taxon>
        <taxon>eudicotyledons</taxon>
        <taxon>Gunneridae</taxon>
        <taxon>Pentapetalae</taxon>
        <taxon>rosids</taxon>
        <taxon>malvids</taxon>
        <taxon>Malvales</taxon>
        <taxon>Dipterocarpaceae</taxon>
        <taxon>Rubroshorea</taxon>
    </lineage>
</organism>
<dbReference type="InterPro" id="IPR036128">
    <property type="entry name" value="Plus3-like_sf"/>
</dbReference>
<dbReference type="SUPFAM" id="SSF159042">
    <property type="entry name" value="Plus3-like"/>
    <property type="match status" value="1"/>
</dbReference>
<dbReference type="PROSITE" id="PS51925">
    <property type="entry name" value="SWIB_MDM2"/>
    <property type="match status" value="1"/>
</dbReference>
<dbReference type="CDD" id="cd10567">
    <property type="entry name" value="SWIB-MDM2_like"/>
    <property type="match status" value="1"/>
</dbReference>